<gene>
    <name evidence="2" type="ORF">ACFFRH_23095</name>
</gene>
<organism evidence="2 3">
    <name type="scientific">Streptosporangium vulgare</name>
    <dbReference type="NCBI Taxonomy" id="46190"/>
    <lineage>
        <taxon>Bacteria</taxon>
        <taxon>Bacillati</taxon>
        <taxon>Actinomycetota</taxon>
        <taxon>Actinomycetes</taxon>
        <taxon>Streptosporangiales</taxon>
        <taxon>Streptosporangiaceae</taxon>
        <taxon>Streptosporangium</taxon>
    </lineage>
</organism>
<dbReference type="EMBL" id="JBHMBS010000011">
    <property type="protein sequence ID" value="MFB9678378.1"/>
    <property type="molecule type" value="Genomic_DNA"/>
</dbReference>
<evidence type="ECO:0008006" key="4">
    <source>
        <dbReference type="Google" id="ProtNLM"/>
    </source>
</evidence>
<evidence type="ECO:0000313" key="3">
    <source>
        <dbReference type="Proteomes" id="UP001589610"/>
    </source>
</evidence>
<proteinExistence type="predicted"/>
<protein>
    <recommendedName>
        <fullName evidence="4">DUF4352 domain-containing protein</fullName>
    </recommendedName>
</protein>
<evidence type="ECO:0000256" key="1">
    <source>
        <dbReference type="SAM" id="MobiDB-lite"/>
    </source>
</evidence>
<dbReference type="RefSeq" id="WP_386159484.1">
    <property type="nucleotide sequence ID" value="NZ_JBHMBS010000011.1"/>
</dbReference>
<feature type="compositionally biased region" description="Basic and acidic residues" evidence="1">
    <location>
        <begin position="19"/>
        <end position="28"/>
    </location>
</feature>
<sequence length="238" mass="25279">MNISSRPPSEARPQPLPRPENRPPRDTRSGTPARRGTAAPPSRWRAAGAVLAGIALAASAVGLQAFRSGIADHDAPLTSTGDINEEVTGSRISARVRAVHAARAIAAAKPGGERQRVTAKGIFIIVEVGATATWEPQQLGPPRLLAGDGHRYVASDRVDQMSTITHPYIQPGWWTEGVTVFEIPPGELPDARILLAPSSGFIIEPNGPEIEIDLGLDEAAARRLTSTAKDVYELASRT</sequence>
<evidence type="ECO:0000313" key="2">
    <source>
        <dbReference type="EMBL" id="MFB9678378.1"/>
    </source>
</evidence>
<reference evidence="2 3" key="1">
    <citation type="submission" date="2024-09" db="EMBL/GenBank/DDBJ databases">
        <authorList>
            <person name="Sun Q."/>
            <person name="Mori K."/>
        </authorList>
    </citation>
    <scope>NUCLEOTIDE SEQUENCE [LARGE SCALE GENOMIC DNA]</scope>
    <source>
        <strain evidence="2 3">JCM 3028</strain>
    </source>
</reference>
<comment type="caution">
    <text evidence="2">The sequence shown here is derived from an EMBL/GenBank/DDBJ whole genome shotgun (WGS) entry which is preliminary data.</text>
</comment>
<name>A0ABV5TL80_9ACTN</name>
<accession>A0ABV5TL80</accession>
<feature type="region of interest" description="Disordered" evidence="1">
    <location>
        <begin position="1"/>
        <end position="43"/>
    </location>
</feature>
<keyword evidence="3" id="KW-1185">Reference proteome</keyword>
<dbReference type="Proteomes" id="UP001589610">
    <property type="component" value="Unassembled WGS sequence"/>
</dbReference>